<dbReference type="InterPro" id="IPR010181">
    <property type="entry name" value="CGCAxxGCC_motif"/>
</dbReference>
<reference evidence="1" key="2">
    <citation type="submission" date="2021-04" db="EMBL/GenBank/DDBJ databases">
        <authorList>
            <person name="Gilroy R."/>
        </authorList>
    </citation>
    <scope>NUCLEOTIDE SEQUENCE</scope>
    <source>
        <strain evidence="1">CHK186-16707</strain>
    </source>
</reference>
<accession>A0A9D2HF50</accession>
<dbReference type="Proteomes" id="UP000824225">
    <property type="component" value="Unassembled WGS sequence"/>
</dbReference>
<evidence type="ECO:0000313" key="2">
    <source>
        <dbReference type="Proteomes" id="UP000824225"/>
    </source>
</evidence>
<dbReference type="Pfam" id="PF09719">
    <property type="entry name" value="C_GCAxxG_C_C"/>
    <property type="match status" value="1"/>
</dbReference>
<gene>
    <name evidence="1" type="ORF">H9962_08940</name>
</gene>
<reference evidence="1" key="1">
    <citation type="journal article" date="2021" name="PeerJ">
        <title>Extensive microbial diversity within the chicken gut microbiome revealed by metagenomics and culture.</title>
        <authorList>
            <person name="Gilroy R."/>
            <person name="Ravi A."/>
            <person name="Getino M."/>
            <person name="Pursley I."/>
            <person name="Horton D.L."/>
            <person name="Alikhan N.F."/>
            <person name="Baker D."/>
            <person name="Gharbi K."/>
            <person name="Hall N."/>
            <person name="Watson M."/>
            <person name="Adriaenssens E.M."/>
            <person name="Foster-Nyarko E."/>
            <person name="Jarju S."/>
            <person name="Secka A."/>
            <person name="Antonio M."/>
            <person name="Oren A."/>
            <person name="Chaudhuri R.R."/>
            <person name="La Ragione R."/>
            <person name="Hildebrand F."/>
            <person name="Pallen M.J."/>
        </authorList>
    </citation>
    <scope>NUCLEOTIDE SEQUENCE</scope>
    <source>
        <strain evidence="1">CHK186-16707</strain>
    </source>
</reference>
<organism evidence="1 2">
    <name type="scientific">Candidatus Mailhella merdigallinarum</name>
    <dbReference type="NCBI Taxonomy" id="2838658"/>
    <lineage>
        <taxon>Bacteria</taxon>
        <taxon>Pseudomonadati</taxon>
        <taxon>Thermodesulfobacteriota</taxon>
        <taxon>Desulfovibrionia</taxon>
        <taxon>Desulfovibrionales</taxon>
        <taxon>Desulfovibrionaceae</taxon>
        <taxon>Mailhella</taxon>
    </lineage>
</organism>
<evidence type="ECO:0000313" key="1">
    <source>
        <dbReference type="EMBL" id="HJA09297.1"/>
    </source>
</evidence>
<dbReference type="AlphaFoldDB" id="A0A9D2HF50"/>
<name>A0A9D2HF50_9BACT</name>
<dbReference type="NCBIfam" id="NF045669">
    <property type="entry name" value="DVU1555_fam_CGA"/>
    <property type="match status" value="1"/>
</dbReference>
<protein>
    <submittedName>
        <fullName evidence="1">C-GCAxxG-C-C family protein</fullName>
    </submittedName>
</protein>
<sequence>MNPLLLEMLPWVKQGDCCSQLLMRLALQTSGEENPGLVRALWGFCRGILYTGGPCGFLTGGVAVLSHAAGHGGADDPAHPMAVALIADYVDWFQERTAAYGGTSCPQVSLGVAGGAAGPDAEPDMMLCGGLLAECWEKIVELTAAYDIDITQPKQVR</sequence>
<comment type="caution">
    <text evidence="1">The sequence shown here is derived from an EMBL/GenBank/DDBJ whole genome shotgun (WGS) entry which is preliminary data.</text>
</comment>
<proteinExistence type="predicted"/>
<dbReference type="EMBL" id="DXAN01000028">
    <property type="protein sequence ID" value="HJA09297.1"/>
    <property type="molecule type" value="Genomic_DNA"/>
</dbReference>